<dbReference type="InterPro" id="IPR013783">
    <property type="entry name" value="Ig-like_fold"/>
</dbReference>
<dbReference type="FunFam" id="2.60.120.260:FF:000027">
    <property type="entry name" value="Beta-glucuronidase"/>
    <property type="match status" value="1"/>
</dbReference>
<evidence type="ECO:0000256" key="2">
    <source>
        <dbReference type="ARBA" id="ARBA00007401"/>
    </source>
</evidence>
<dbReference type="EC" id="3.2.1.31" evidence="3"/>
<dbReference type="GO" id="GO:0005615">
    <property type="term" value="C:extracellular space"/>
    <property type="evidence" value="ECO:0007669"/>
    <property type="project" value="TreeGrafter"/>
</dbReference>
<dbReference type="Pfam" id="PF02837">
    <property type="entry name" value="Glyco_hydro_2_N"/>
    <property type="match status" value="1"/>
</dbReference>
<evidence type="ECO:0000259" key="9">
    <source>
        <dbReference type="Pfam" id="PF02836"/>
    </source>
</evidence>
<feature type="chain" id="PRO_5035948800" description="Beta-glucuronidase" evidence="7">
    <location>
        <begin position="19"/>
        <end position="643"/>
    </location>
</feature>
<dbReference type="SUPFAM" id="SSF49303">
    <property type="entry name" value="beta-Galactosidase/glucuronidase domain"/>
    <property type="match status" value="1"/>
</dbReference>
<evidence type="ECO:0000256" key="7">
    <source>
        <dbReference type="SAM" id="SignalP"/>
    </source>
</evidence>
<evidence type="ECO:0000259" key="8">
    <source>
        <dbReference type="Pfam" id="PF00703"/>
    </source>
</evidence>
<gene>
    <name evidence="11" type="ORF">CLODIP_2_CD12116</name>
</gene>
<evidence type="ECO:0000256" key="4">
    <source>
        <dbReference type="ARBA" id="ARBA00016205"/>
    </source>
</evidence>
<evidence type="ECO:0000256" key="3">
    <source>
        <dbReference type="ARBA" id="ARBA00012761"/>
    </source>
</evidence>
<dbReference type="OrthoDB" id="408532at2759"/>
<dbReference type="InterPro" id="IPR008979">
    <property type="entry name" value="Galactose-bd-like_sf"/>
</dbReference>
<dbReference type="AlphaFoldDB" id="A0A8S1CMK3"/>
<dbReference type="Gene3D" id="2.60.40.10">
    <property type="entry name" value="Immunoglobulins"/>
    <property type="match status" value="1"/>
</dbReference>
<dbReference type="GO" id="GO:0019391">
    <property type="term" value="P:glucuronoside catabolic process"/>
    <property type="evidence" value="ECO:0007669"/>
    <property type="project" value="TreeGrafter"/>
</dbReference>
<dbReference type="InterPro" id="IPR006104">
    <property type="entry name" value="Glyco_hydro_2_N"/>
</dbReference>
<dbReference type="Gene3D" id="3.20.20.80">
    <property type="entry name" value="Glycosidases"/>
    <property type="match status" value="1"/>
</dbReference>
<dbReference type="PANTHER" id="PTHR10066">
    <property type="entry name" value="BETA-GLUCURONIDASE"/>
    <property type="match status" value="1"/>
</dbReference>
<feature type="domain" description="Glycoside hydrolase family 2 catalytic" evidence="9">
    <location>
        <begin position="348"/>
        <end position="642"/>
    </location>
</feature>
<evidence type="ECO:0000313" key="11">
    <source>
        <dbReference type="EMBL" id="CAB3370111.1"/>
    </source>
</evidence>
<dbReference type="FunFam" id="3.20.20.80:FF:000029">
    <property type="entry name" value="Beta-glucuronidase"/>
    <property type="match status" value="1"/>
</dbReference>
<dbReference type="Gene3D" id="2.60.120.260">
    <property type="entry name" value="Galactose-binding domain-like"/>
    <property type="match status" value="1"/>
</dbReference>
<dbReference type="PANTHER" id="PTHR10066:SF67">
    <property type="entry name" value="BETA-GLUCURONIDASE"/>
    <property type="match status" value="1"/>
</dbReference>
<keyword evidence="12" id="KW-1185">Reference proteome</keyword>
<dbReference type="InterPro" id="IPR006101">
    <property type="entry name" value="Glyco_hydro_2"/>
</dbReference>
<dbReference type="InterPro" id="IPR006103">
    <property type="entry name" value="Glyco_hydro_2_cat"/>
</dbReference>
<dbReference type="GO" id="GO:0005975">
    <property type="term" value="P:carbohydrate metabolic process"/>
    <property type="evidence" value="ECO:0007669"/>
    <property type="project" value="InterPro"/>
</dbReference>
<dbReference type="GO" id="GO:0004566">
    <property type="term" value="F:beta-glucuronidase activity"/>
    <property type="evidence" value="ECO:0007669"/>
    <property type="project" value="UniProtKB-EC"/>
</dbReference>
<dbReference type="EMBL" id="CADEPI010000050">
    <property type="protein sequence ID" value="CAB3370111.1"/>
    <property type="molecule type" value="Genomic_DNA"/>
</dbReference>
<dbReference type="PRINTS" id="PR00132">
    <property type="entry name" value="GLHYDRLASE2"/>
</dbReference>
<accession>A0A8S1CMK3</accession>
<name>A0A8S1CMK3_9INSE</name>
<organism evidence="11 12">
    <name type="scientific">Cloeon dipterum</name>
    <dbReference type="NCBI Taxonomy" id="197152"/>
    <lineage>
        <taxon>Eukaryota</taxon>
        <taxon>Metazoa</taxon>
        <taxon>Ecdysozoa</taxon>
        <taxon>Arthropoda</taxon>
        <taxon>Hexapoda</taxon>
        <taxon>Insecta</taxon>
        <taxon>Pterygota</taxon>
        <taxon>Palaeoptera</taxon>
        <taxon>Ephemeroptera</taxon>
        <taxon>Pisciforma</taxon>
        <taxon>Baetidae</taxon>
        <taxon>Cloeon</taxon>
    </lineage>
</organism>
<keyword evidence="5" id="KW-0378">Hydrolase</keyword>
<dbReference type="GO" id="GO:0030246">
    <property type="term" value="F:carbohydrate binding"/>
    <property type="evidence" value="ECO:0007669"/>
    <property type="project" value="TreeGrafter"/>
</dbReference>
<dbReference type="Proteomes" id="UP000494165">
    <property type="component" value="Unassembled WGS sequence"/>
</dbReference>
<evidence type="ECO:0000256" key="5">
    <source>
        <dbReference type="ARBA" id="ARBA00022801"/>
    </source>
</evidence>
<dbReference type="SUPFAM" id="SSF49785">
    <property type="entry name" value="Galactose-binding domain-like"/>
    <property type="match status" value="1"/>
</dbReference>
<protein>
    <recommendedName>
        <fullName evidence="4">Beta-glucuronidase</fullName>
        <ecNumber evidence="3">3.2.1.31</ecNumber>
    </recommendedName>
</protein>
<sequence>MEDKLGLIFCLLVCSAEGLLYPQNSPTREMRSLDGSWNFRLSPKSQPNLGTIEKWFSCERDDDKGFSEKSDVFVMPVPASFNDITTSAELRDFVGVAWYQRSFEVPSAWMEGGGNISTRRVSVRFGGVHYYAQVWINGDLVVEHEGGHLPFEAEISKNLRRTGNCITVAVNNTLFNHSIPQGEIFRPNDTDRYPLNYFTNTYTFDFFNYAGIHRPVHLLLLPRIGVSDISVNTEQLTRIGSDFGHATLKFQIELPDVPPSSRKNGLRCKVTLFDAEEVAEAALDIPLVDDGKLCSGKMHVENAKLWWPIGSREEAGYRHNFQVQLLEGESLVDHYELPFGIRTVEWDSDEIYINHEPFYLKGLGRHEDSDIRGKGYDPPLAIKDHNLMRWLGVNGYRTSHYPYAEEILDLSERYGFVVISESPAVNLVNFDNDLLAKHMIVMTELIARDKNRACVIMWSLSNEARSAQQLAGQYYKELAAFVKALDTTRPVTMVTNVKLEKDLGAPYMDVLAVNRYFSWYSDTGSLLLIKQQMMNEVRSWRSQYKKPFILSEYGADALAGYHSDPPTLWTEDYQVALMKENFEAFDQLRREGDLVGEMIWNFADFQTAQGYKRANGNKKGIFTRDRKPKSAAHALRKRYNSIL</sequence>
<dbReference type="NCBIfam" id="NF007538">
    <property type="entry name" value="PRK10150.1"/>
    <property type="match status" value="1"/>
</dbReference>
<feature type="signal peptide" evidence="7">
    <location>
        <begin position="1"/>
        <end position="18"/>
    </location>
</feature>
<comment type="caution">
    <text evidence="11">The sequence shown here is derived from an EMBL/GenBank/DDBJ whole genome shotgun (WGS) entry which is preliminary data.</text>
</comment>
<comment type="similarity">
    <text evidence="2">Belongs to the glycosyl hydrolase 2 family.</text>
</comment>
<evidence type="ECO:0000256" key="6">
    <source>
        <dbReference type="ARBA" id="ARBA00023295"/>
    </source>
</evidence>
<dbReference type="SUPFAM" id="SSF51445">
    <property type="entry name" value="(Trans)glycosidases"/>
    <property type="match status" value="1"/>
</dbReference>
<dbReference type="InterPro" id="IPR017853">
    <property type="entry name" value="GH"/>
</dbReference>
<keyword evidence="6" id="KW-0326">Glycosidase</keyword>
<evidence type="ECO:0000256" key="1">
    <source>
        <dbReference type="ARBA" id="ARBA00003025"/>
    </source>
</evidence>
<dbReference type="Pfam" id="PF00703">
    <property type="entry name" value="Glyco_hydro_2"/>
    <property type="match status" value="1"/>
</dbReference>
<dbReference type="InterPro" id="IPR036156">
    <property type="entry name" value="Beta-gal/glucu_dom_sf"/>
</dbReference>
<dbReference type="InterPro" id="IPR006102">
    <property type="entry name" value="Ig-like_GH2"/>
</dbReference>
<dbReference type="InterPro" id="IPR023232">
    <property type="entry name" value="Glyco_hydro_2_AS"/>
</dbReference>
<feature type="domain" description="Glycosyl hydrolases family 2 sugar binding" evidence="10">
    <location>
        <begin position="30"/>
        <end position="222"/>
    </location>
</feature>
<reference evidence="11 12" key="1">
    <citation type="submission" date="2020-04" db="EMBL/GenBank/DDBJ databases">
        <authorList>
            <person name="Alioto T."/>
            <person name="Alioto T."/>
            <person name="Gomez Garrido J."/>
        </authorList>
    </citation>
    <scope>NUCLEOTIDE SEQUENCE [LARGE SCALE GENOMIC DNA]</scope>
</reference>
<feature type="domain" description="Glycoside hydrolase family 2 immunoglobulin-like beta-sandwich" evidence="8">
    <location>
        <begin position="242"/>
        <end position="342"/>
    </location>
</feature>
<proteinExistence type="inferred from homology"/>
<dbReference type="Pfam" id="PF02836">
    <property type="entry name" value="Glyco_hydro_2_C"/>
    <property type="match status" value="1"/>
</dbReference>
<evidence type="ECO:0000259" key="10">
    <source>
        <dbReference type="Pfam" id="PF02837"/>
    </source>
</evidence>
<comment type="function">
    <text evidence="1">Plays an important role in the degradation of dermatan and keratan sulfates.</text>
</comment>
<dbReference type="PROSITE" id="PS00608">
    <property type="entry name" value="GLYCOSYL_HYDROL_F2_2"/>
    <property type="match status" value="1"/>
</dbReference>
<evidence type="ECO:0000313" key="12">
    <source>
        <dbReference type="Proteomes" id="UP000494165"/>
    </source>
</evidence>
<keyword evidence="7" id="KW-0732">Signal</keyword>